<dbReference type="Pfam" id="PF00134">
    <property type="entry name" value="Cyclin_N"/>
    <property type="match status" value="1"/>
</dbReference>
<dbReference type="SMART" id="SM00385">
    <property type="entry name" value="CYCLIN"/>
    <property type="match status" value="2"/>
</dbReference>
<proteinExistence type="evidence at transcript level"/>
<dbReference type="AlphaFoldDB" id="Q5SDR2"/>
<evidence type="ECO:0000259" key="7">
    <source>
        <dbReference type="SMART" id="SM01332"/>
    </source>
</evidence>
<gene>
    <name evidence="8" type="primary">Cyc1</name>
</gene>
<feature type="region of interest" description="Disordered" evidence="5">
    <location>
        <begin position="145"/>
        <end position="199"/>
    </location>
</feature>
<dbReference type="GO" id="GO:0051301">
    <property type="term" value="P:cell division"/>
    <property type="evidence" value="ECO:0007669"/>
    <property type="project" value="UniProtKB-KW"/>
</dbReference>
<dbReference type="InterPro" id="IPR036915">
    <property type="entry name" value="Cyclin-like_sf"/>
</dbReference>
<organism evidence="8">
    <name type="scientific">Lingulaulax polyedra</name>
    <name type="common">Dinoflagellate</name>
    <name type="synonym">Lingulodinium polyedra</name>
    <dbReference type="NCBI Taxonomy" id="160621"/>
    <lineage>
        <taxon>Eukaryota</taxon>
        <taxon>Sar</taxon>
        <taxon>Alveolata</taxon>
        <taxon>Dinophyceae</taxon>
        <taxon>Gonyaulacales</taxon>
        <taxon>Lingulodiniaceae</taxon>
        <taxon>Lingulaulax</taxon>
    </lineage>
</organism>
<dbReference type="Pfam" id="PF02984">
    <property type="entry name" value="Cyclin_C"/>
    <property type="match status" value="1"/>
</dbReference>
<dbReference type="Gene3D" id="1.10.472.10">
    <property type="entry name" value="Cyclin-like"/>
    <property type="match status" value="2"/>
</dbReference>
<feature type="region of interest" description="Disordered" evidence="5">
    <location>
        <begin position="1"/>
        <end position="36"/>
    </location>
</feature>
<comment type="similarity">
    <text evidence="4">Belongs to the cyclin family.</text>
</comment>
<evidence type="ECO:0000256" key="1">
    <source>
        <dbReference type="ARBA" id="ARBA00022618"/>
    </source>
</evidence>
<dbReference type="InterPro" id="IPR039361">
    <property type="entry name" value="Cyclin"/>
</dbReference>
<evidence type="ECO:0000256" key="4">
    <source>
        <dbReference type="RuleBase" id="RU000383"/>
    </source>
</evidence>
<evidence type="ECO:0000313" key="8">
    <source>
        <dbReference type="EMBL" id="AAU93350.1"/>
    </source>
</evidence>
<keyword evidence="2 4" id="KW-0195">Cyclin</keyword>
<dbReference type="SMART" id="SM01332">
    <property type="entry name" value="Cyclin_C"/>
    <property type="match status" value="1"/>
</dbReference>
<dbReference type="SUPFAM" id="SSF47954">
    <property type="entry name" value="Cyclin-like"/>
    <property type="match status" value="2"/>
</dbReference>
<dbReference type="CDD" id="cd20507">
    <property type="entry name" value="CYCLIN_CCNB1-like_rpt1"/>
    <property type="match status" value="1"/>
</dbReference>
<reference evidence="8" key="1">
    <citation type="journal article" date="2004" name="Biochem. Biophys. Res. Commun.">
        <title>Isolation of a dinoflagellate mitotic cyclin by functional complementation in yeast.</title>
        <authorList>
            <person name="Bertomeu T."/>
            <person name="Morse D."/>
        </authorList>
    </citation>
    <scope>NUCLEOTIDE SEQUENCE</scope>
</reference>
<sequence length="476" mass="51658">QSTPHAPMSAHSWAADVLSGGPPRAPSTAGAGCEVPRESCCESSDSKGCPCLEASVAFRRAWQAAQARPADAAAAPQAAAVAERVERCGSSEASYGLGRCPSTANLQGLCLPRPVGPSLARESDTVAHSELLCDSLLQAHEPAEVEHQDAAAAGPAKSTRPNSRAPLGEITNTRVATAAGDEPKHAKPCPPTPPDHDPQLVKEYTSDVMRSMLQREEHFMPRPNYMQDQPQINAKMRSILNDWLFEVHRLYGLRRETLFLTVSITDRYLSHVPVSRQRLQLVGVSALLIAAKFEEIEPPELADLVYVTADSYTKQEIVDTEMAMLSVLSFEVAAPTAANFMRHFQAHGRILAALHFESQHPELAHAGGLPPPAVGACDEARGDLAWYLLELALLDIRAVRHAPSHLAAAALLLANRLSGQRPAWPASLARLSGYVEKELEACACELGQLLEAARRAFLQAMRSKYRHTEMLYRHPA</sequence>
<name>Q5SDR2_LINPO</name>
<feature type="domain" description="Cyclin-like" evidence="6">
    <location>
        <begin position="242"/>
        <end position="326"/>
    </location>
</feature>
<dbReference type="InterPro" id="IPR006671">
    <property type="entry name" value="Cyclin_N"/>
</dbReference>
<keyword evidence="1" id="KW-0132">Cell division</keyword>
<feature type="non-terminal residue" evidence="8">
    <location>
        <position position="1"/>
    </location>
</feature>
<dbReference type="InterPro" id="IPR013763">
    <property type="entry name" value="Cyclin-like_dom"/>
</dbReference>
<feature type="domain" description="Cyclin-like" evidence="6">
    <location>
        <begin position="339"/>
        <end position="448"/>
    </location>
</feature>
<dbReference type="EMBL" id="AY618995">
    <property type="protein sequence ID" value="AAU93350.1"/>
    <property type="molecule type" value="mRNA"/>
</dbReference>
<feature type="domain" description="Cyclin C-terminal" evidence="7">
    <location>
        <begin position="335"/>
        <end position="476"/>
    </location>
</feature>
<evidence type="ECO:0000256" key="3">
    <source>
        <dbReference type="ARBA" id="ARBA00023306"/>
    </source>
</evidence>
<evidence type="ECO:0000256" key="2">
    <source>
        <dbReference type="ARBA" id="ARBA00023127"/>
    </source>
</evidence>
<accession>Q5SDR2</accession>
<protein>
    <submittedName>
        <fullName evidence="8">Mitotic cyclin 1</fullName>
    </submittedName>
</protein>
<dbReference type="PANTHER" id="PTHR10177">
    <property type="entry name" value="CYCLINS"/>
    <property type="match status" value="1"/>
</dbReference>
<dbReference type="InterPro" id="IPR004367">
    <property type="entry name" value="Cyclin_C-dom"/>
</dbReference>
<keyword evidence="3" id="KW-0131">Cell cycle</keyword>
<evidence type="ECO:0000256" key="5">
    <source>
        <dbReference type="SAM" id="MobiDB-lite"/>
    </source>
</evidence>
<dbReference type="FunFam" id="1.10.472.10:FF:000001">
    <property type="entry name" value="G2/mitotic-specific cyclin"/>
    <property type="match status" value="1"/>
</dbReference>
<evidence type="ECO:0000259" key="6">
    <source>
        <dbReference type="SMART" id="SM00385"/>
    </source>
</evidence>